<protein>
    <submittedName>
        <fullName evidence="4">Uncharacterized protein</fullName>
    </submittedName>
</protein>
<reference evidence="4" key="1">
    <citation type="submission" date="2013-05" db="EMBL/GenBank/DDBJ databases">
        <title>Building the sugarcane genome for biotechnology and identifying evolutionary trends.</title>
        <authorList>
            <person name="De Setta N."/>
            <person name="Monteiro-Vitorello C.B."/>
            <person name="Metcalfe C.J."/>
            <person name="Cruz G.M.Q."/>
            <person name="Del Bem L.E."/>
            <person name="Vicentini R."/>
            <person name="Nogueira F.T.S."/>
            <person name="Campos R.A."/>
            <person name="Nunes S.L."/>
            <person name="Turrini P.C.G."/>
            <person name="Vieira A.P."/>
            <person name="Cruz E.A.O."/>
            <person name="Correa T.C.S."/>
            <person name="Hotta C.T."/>
            <person name="de Mello-Varani A."/>
            <person name="Vautrin S."/>
            <person name="Trindade A.S."/>
            <person name="Vilela M.M."/>
            <person name="Horta C.L."/>
            <person name="Sato P.M."/>
            <person name="de Andrade R.F."/>
            <person name="Nishiyama M.Y."/>
            <person name="Cardoso-Silva C.B."/>
            <person name="Scortecci K.C."/>
            <person name="Garcia A.A.F."/>
            <person name="Carneiro M.S."/>
            <person name="Kim C."/>
            <person name="Paterson A.H."/>
            <person name="Berges H."/>
            <person name="D'Hont A."/>
            <person name="de-Souza A.P."/>
            <person name="Souza G.M."/>
            <person name="Vincentz M."/>
            <person name="Kitajima J.P."/>
            <person name="Van Sluys M.-A."/>
        </authorList>
    </citation>
    <scope>NUCLEOTIDE SEQUENCE</scope>
</reference>
<dbReference type="EMBL" id="KF184757">
    <property type="protein sequence ID" value="AGT16306.1"/>
    <property type="molecule type" value="Genomic_DNA"/>
</dbReference>
<sequence length="373" mass="40048">MIDPKHVIPDDAVNNPAPSISKSGKPFDLRPISPISPIGYNALTLVALTHQRTRAKTITSKSKLATARATPLAAATTLIKAFKGVRTTAGSSSAIPLTSSTTISDKPSEGTPSAIVSQGTTTDETIENIPSASSADPPHGTLQATFSSQMQEITLKQEQDSLNSLFSFAIDVSDDDGEEANSSLALGTISAEIKSKLEALLNLLQQDTAQLVDDSDPTKAIFKTIRGQVPADVEEALFLIADEKHKGISNLQTSGAELKQKILDLSAKRMTLLAELKEVEAALTHAKQEESQLPDAIKALQQERDIQARKALVMKKKLKPVEGVVDEDIKEIKDADQIRLRVISAIQSLLNLKILSIASALYETLMSLHDSSR</sequence>
<evidence type="ECO:0000313" key="3">
    <source>
        <dbReference type="EMBL" id="AGT16306.1"/>
    </source>
</evidence>
<proteinExistence type="predicted"/>
<evidence type="ECO:0000313" key="4">
    <source>
        <dbReference type="EMBL" id="AGT16331.1"/>
    </source>
</evidence>
<name>A0A059Q2S2_9POAL</name>
<keyword evidence="1" id="KW-0175">Coiled coil</keyword>
<dbReference type="EMBL" id="KF184782">
    <property type="protein sequence ID" value="AGT16331.1"/>
    <property type="molecule type" value="Genomic_DNA"/>
</dbReference>
<evidence type="ECO:0000256" key="2">
    <source>
        <dbReference type="SAM" id="MobiDB-lite"/>
    </source>
</evidence>
<dbReference type="AlphaFoldDB" id="A0A059Q2S2"/>
<gene>
    <name evidence="3" type="ORF">SHCRBa_026_B05_R_50</name>
    <name evidence="4" type="ORF">SHCRBa_026_F17_F_200</name>
</gene>
<accession>A0A059Q2S2</accession>
<feature type="region of interest" description="Disordered" evidence="2">
    <location>
        <begin position="91"/>
        <end position="122"/>
    </location>
</feature>
<evidence type="ECO:0000256" key="1">
    <source>
        <dbReference type="SAM" id="Coils"/>
    </source>
</evidence>
<feature type="coiled-coil region" evidence="1">
    <location>
        <begin position="262"/>
        <end position="289"/>
    </location>
</feature>
<organism evidence="4">
    <name type="scientific">Saccharum hybrid cultivar R570</name>
    <dbReference type="NCBI Taxonomy" id="131158"/>
    <lineage>
        <taxon>Eukaryota</taxon>
        <taxon>Viridiplantae</taxon>
        <taxon>Streptophyta</taxon>
        <taxon>Embryophyta</taxon>
        <taxon>Tracheophyta</taxon>
        <taxon>Spermatophyta</taxon>
        <taxon>Magnoliopsida</taxon>
        <taxon>Liliopsida</taxon>
        <taxon>Poales</taxon>
        <taxon>Poaceae</taxon>
        <taxon>PACMAD clade</taxon>
        <taxon>Panicoideae</taxon>
        <taxon>Andropogonodae</taxon>
        <taxon>Andropogoneae</taxon>
        <taxon>Saccharinae</taxon>
        <taxon>Saccharum</taxon>
        <taxon>Saccharum officinarum species complex</taxon>
    </lineage>
</organism>
<feature type="region of interest" description="Disordered" evidence="2">
    <location>
        <begin position="1"/>
        <end position="25"/>
    </location>
</feature>